<accession>A0A3L6P5F5</accession>
<reference evidence="1" key="1">
    <citation type="journal article" date="2018" name="Sci. Rep.">
        <title>Characterisation of pathogen-specific regions and novel effector candidates in Fusarium oxysporum f. sp. cepae.</title>
        <authorList>
            <person name="Armitage A.D."/>
            <person name="Taylor A."/>
            <person name="Sobczyk M.K."/>
            <person name="Baxter L."/>
            <person name="Greenfield B.P."/>
            <person name="Bates H.J."/>
            <person name="Wilson F."/>
            <person name="Jackson A.C."/>
            <person name="Ott S."/>
            <person name="Harrison R.J."/>
            <person name="Clarkson J.P."/>
        </authorList>
    </citation>
    <scope>NUCLEOTIDE SEQUENCE [LARGE SCALE GENOMIC DNA]</scope>
    <source>
        <strain evidence="1">FoC_Fus2</strain>
    </source>
</reference>
<dbReference type="Proteomes" id="UP000270866">
    <property type="component" value="Chromosome 1"/>
</dbReference>
<dbReference type="AlphaFoldDB" id="A0A3L6P5F5"/>
<gene>
    <name evidence="1" type="ORF">BFJ65_g1050</name>
</gene>
<name>A0A3L6P5F5_FUSOX</name>
<proteinExistence type="predicted"/>
<protein>
    <submittedName>
        <fullName evidence="1">Uncharacterized protein</fullName>
    </submittedName>
</protein>
<evidence type="ECO:0000313" key="1">
    <source>
        <dbReference type="EMBL" id="RKK29112.1"/>
    </source>
</evidence>
<sequence length="40" mass="3973">MASLSPAGTTANAGSVCCQLKSIKATGCVFPGKPVNFMAI</sequence>
<organism evidence="1">
    <name type="scientific">Fusarium oxysporum f. sp. cepae</name>
    <dbReference type="NCBI Taxonomy" id="396571"/>
    <lineage>
        <taxon>Eukaryota</taxon>
        <taxon>Fungi</taxon>
        <taxon>Dikarya</taxon>
        <taxon>Ascomycota</taxon>
        <taxon>Pezizomycotina</taxon>
        <taxon>Sordariomycetes</taxon>
        <taxon>Hypocreomycetidae</taxon>
        <taxon>Hypocreales</taxon>
        <taxon>Nectriaceae</taxon>
        <taxon>Fusarium</taxon>
        <taxon>Fusarium oxysporum species complex</taxon>
    </lineage>
</organism>
<comment type="caution">
    <text evidence="1">The sequence shown here is derived from an EMBL/GenBank/DDBJ whole genome shotgun (WGS) entry which is preliminary data.</text>
</comment>
<dbReference type="EMBL" id="MRCU01000001">
    <property type="protein sequence ID" value="RKK29112.1"/>
    <property type="molecule type" value="Genomic_DNA"/>
</dbReference>